<keyword evidence="4" id="KW-0540">Nuclease</keyword>
<accession>A0ABQ5CZE5</accession>
<dbReference type="Gene3D" id="2.40.70.10">
    <property type="entry name" value="Acid Proteases"/>
    <property type="match status" value="1"/>
</dbReference>
<dbReference type="Pfam" id="PF17917">
    <property type="entry name" value="RT_RNaseH"/>
    <property type="match status" value="1"/>
</dbReference>
<dbReference type="Gene3D" id="3.30.420.10">
    <property type="entry name" value="Ribonuclease H-like superfamily/Ribonuclease H"/>
    <property type="match status" value="1"/>
</dbReference>
<evidence type="ECO:0000256" key="7">
    <source>
        <dbReference type="ARBA" id="ARBA00022759"/>
    </source>
</evidence>
<evidence type="ECO:0000256" key="3">
    <source>
        <dbReference type="ARBA" id="ARBA00022695"/>
    </source>
</evidence>
<evidence type="ECO:0000256" key="10">
    <source>
        <dbReference type="ARBA" id="ARBA00022908"/>
    </source>
</evidence>
<dbReference type="InterPro" id="IPR041588">
    <property type="entry name" value="Integrase_H2C2"/>
</dbReference>
<keyword evidence="6" id="KW-0064">Aspartyl protease</keyword>
<dbReference type="Pfam" id="PF17921">
    <property type="entry name" value="Integrase_H2C2"/>
    <property type="match status" value="1"/>
</dbReference>
<dbReference type="InterPro" id="IPR043502">
    <property type="entry name" value="DNA/RNA_pol_sf"/>
</dbReference>
<dbReference type="PANTHER" id="PTHR37984">
    <property type="entry name" value="PROTEIN CBG26694"/>
    <property type="match status" value="1"/>
</dbReference>
<dbReference type="CDD" id="cd09274">
    <property type="entry name" value="RNase_HI_RT_Ty3"/>
    <property type="match status" value="1"/>
</dbReference>
<dbReference type="Gene3D" id="3.10.10.10">
    <property type="entry name" value="HIV Type 1 Reverse Transcriptase, subunit A, domain 1"/>
    <property type="match status" value="1"/>
</dbReference>
<name>A0ABQ5CZE5_9ASTR</name>
<keyword evidence="18" id="KW-1185">Reference proteome</keyword>
<evidence type="ECO:0000256" key="5">
    <source>
        <dbReference type="ARBA" id="ARBA00022723"/>
    </source>
</evidence>
<dbReference type="InterPro" id="IPR021109">
    <property type="entry name" value="Peptidase_aspartic_dom_sf"/>
</dbReference>
<dbReference type="Pfam" id="PF24626">
    <property type="entry name" value="SH3_Tf2-1"/>
    <property type="match status" value="1"/>
</dbReference>
<keyword evidence="2" id="KW-0808">Transferase</keyword>
<dbReference type="InterPro" id="IPR001584">
    <property type="entry name" value="Integrase_cat-core"/>
</dbReference>
<evidence type="ECO:0000256" key="9">
    <source>
        <dbReference type="ARBA" id="ARBA00022842"/>
    </source>
</evidence>
<dbReference type="Proteomes" id="UP001151760">
    <property type="component" value="Unassembled WGS sequence"/>
</dbReference>
<evidence type="ECO:0000256" key="11">
    <source>
        <dbReference type="ARBA" id="ARBA00022918"/>
    </source>
</evidence>
<keyword evidence="3" id="KW-0548">Nucleotidyltransferase</keyword>
<dbReference type="InterPro" id="IPR050951">
    <property type="entry name" value="Retrovirus_Pol_polyprotein"/>
</dbReference>
<keyword evidence="11 17" id="KW-0695">RNA-directed DNA polymerase</keyword>
<keyword evidence="13" id="KW-0238">DNA-binding</keyword>
<proteinExistence type="predicted"/>
<dbReference type="Pfam" id="PF08284">
    <property type="entry name" value="RVP_2"/>
    <property type="match status" value="1"/>
</dbReference>
<dbReference type="PANTHER" id="PTHR37984:SF5">
    <property type="entry name" value="PROTEIN NYNRIN-LIKE"/>
    <property type="match status" value="1"/>
</dbReference>
<feature type="domain" description="Integrase catalytic" evidence="16">
    <location>
        <begin position="449"/>
        <end position="613"/>
    </location>
</feature>
<protein>
    <submittedName>
        <fullName evidence="17">Reverse transcriptase domain-containing protein</fullName>
    </submittedName>
</protein>
<gene>
    <name evidence="17" type="ORF">Tco_0911593</name>
</gene>
<evidence type="ECO:0000256" key="1">
    <source>
        <dbReference type="ARBA" id="ARBA00022670"/>
    </source>
</evidence>
<dbReference type="EMBL" id="BQNB010014695">
    <property type="protein sequence ID" value="GJT31318.1"/>
    <property type="molecule type" value="Genomic_DNA"/>
</dbReference>
<reference evidence="17" key="1">
    <citation type="journal article" date="2022" name="Int. J. Mol. Sci.">
        <title>Draft Genome of Tanacetum Coccineum: Genomic Comparison of Closely Related Tanacetum-Family Plants.</title>
        <authorList>
            <person name="Yamashiro T."/>
            <person name="Shiraishi A."/>
            <person name="Nakayama K."/>
            <person name="Satake H."/>
        </authorList>
    </citation>
    <scope>NUCLEOTIDE SEQUENCE</scope>
</reference>
<dbReference type="SUPFAM" id="SSF53098">
    <property type="entry name" value="Ribonuclease H-like"/>
    <property type="match status" value="1"/>
</dbReference>
<dbReference type="InterPro" id="IPR012337">
    <property type="entry name" value="RNaseH-like_sf"/>
</dbReference>
<dbReference type="PROSITE" id="PS50994">
    <property type="entry name" value="INTEGRASE"/>
    <property type="match status" value="1"/>
</dbReference>
<evidence type="ECO:0000256" key="6">
    <source>
        <dbReference type="ARBA" id="ARBA00022750"/>
    </source>
</evidence>
<dbReference type="InterPro" id="IPR036397">
    <property type="entry name" value="RNaseH_sf"/>
</dbReference>
<reference evidence="17" key="2">
    <citation type="submission" date="2022-01" db="EMBL/GenBank/DDBJ databases">
        <authorList>
            <person name="Yamashiro T."/>
            <person name="Shiraishi A."/>
            <person name="Satake H."/>
            <person name="Nakayama K."/>
        </authorList>
    </citation>
    <scope>NUCLEOTIDE SEQUENCE</scope>
</reference>
<comment type="caution">
    <text evidence="17">The sequence shown here is derived from an EMBL/GenBank/DDBJ whole genome shotgun (WGS) entry which is preliminary data.</text>
</comment>
<dbReference type="InterPro" id="IPR056924">
    <property type="entry name" value="SH3_Tf2-1"/>
</dbReference>
<keyword evidence="14" id="KW-0233">DNA recombination</keyword>
<evidence type="ECO:0000313" key="18">
    <source>
        <dbReference type="Proteomes" id="UP001151760"/>
    </source>
</evidence>
<evidence type="ECO:0000259" key="16">
    <source>
        <dbReference type="PROSITE" id="PS50994"/>
    </source>
</evidence>
<keyword evidence="1" id="KW-0645">Protease</keyword>
<keyword evidence="10" id="KW-0229">DNA integration</keyword>
<keyword evidence="5" id="KW-0479">Metal-binding</keyword>
<organism evidence="17 18">
    <name type="scientific">Tanacetum coccineum</name>
    <dbReference type="NCBI Taxonomy" id="301880"/>
    <lineage>
        <taxon>Eukaryota</taxon>
        <taxon>Viridiplantae</taxon>
        <taxon>Streptophyta</taxon>
        <taxon>Embryophyta</taxon>
        <taxon>Tracheophyta</taxon>
        <taxon>Spermatophyta</taxon>
        <taxon>Magnoliopsida</taxon>
        <taxon>eudicotyledons</taxon>
        <taxon>Gunneridae</taxon>
        <taxon>Pentapetalae</taxon>
        <taxon>asterids</taxon>
        <taxon>campanulids</taxon>
        <taxon>Asterales</taxon>
        <taxon>Asteraceae</taxon>
        <taxon>Asteroideae</taxon>
        <taxon>Anthemideae</taxon>
        <taxon>Anthemidinae</taxon>
        <taxon>Tanacetum</taxon>
    </lineage>
</organism>
<dbReference type="SUPFAM" id="SSF56672">
    <property type="entry name" value="DNA/RNA polymerases"/>
    <property type="match status" value="1"/>
</dbReference>
<dbReference type="InterPro" id="IPR041373">
    <property type="entry name" value="RT_RNaseH"/>
</dbReference>
<evidence type="ECO:0000256" key="13">
    <source>
        <dbReference type="ARBA" id="ARBA00023125"/>
    </source>
</evidence>
<sequence length="860" mass="97797">MMRGVDAPRVDENDGGVALGMVMMSGWWKWWGSGGEVMIWCRCGSGGDEDGGGDNHGDVVMQVGFDMIIGMDWLSNYKAEISCHEKVVRIPLSDGKGIKFRTELIPGATPVAKSPYRLAPSEVEELPGQLKELQDKGFIRPSSSPWRAPIDESIDQLKGRSFSRRLIFRLDTISESVWVTTKYCVGELRYGHLIAVQCNAFRSANAPSIFMDLMNRVTLKDKLCNAPVLALLDGPEDFVVYCDASGIGLGCVLMQKGKVIAYASRQLKIHEKNYTTHDLELGAVVFTLRSGAFYLYGTKSVIYTDHKSLQHIFSQKELNMRQRRWIELFSDYDCEIRYHPGKANVVADALSRKERVKPKRVRAMNMIIQLGIKDKMLAAQKEVVDEFAGLQKGLDEMIEQRSDGTLYYLDRIWVPLKGEVRTLIMDESHKSKYSVHPGADKMYYDLRDRYWWPGMKKDIAMDFVTKLPRTSSGHDTIWVIMDRLTKSTYFLPMRKDYKMERLARLYLNEIVARHGVPISIISDRDSRFTSRFWQSMQEALGTRLDMSTAYHPQTDGQSERTIQTLEDMLRACVLDFEGSWDVHLPLVEFSLRLEKKSYADKRRKPLEFSVGDYVLLKVSPWKGVVRFGKKGKLAPRFVGPFEIIKKVGHVAYRLELFEELNGVHDTFHLSNLKKCLADPTLKVPLDEIRVDAKLDFVEEPVEILEREFKKLKRSRIAIVKHNMVVYLEKTEGNADFHEIIDFLTRSSIRHALTKTFHGKVTPLFASMLVQPTEDEGAPSERPSEAQLTPSPIHTSEVPLVPQTDPSPTHTSEVPVEPQTDPSPRPSPSTTIPDSIPKKVLVGILEVIHPVINPFQGMRVK</sequence>
<evidence type="ECO:0000313" key="17">
    <source>
        <dbReference type="EMBL" id="GJT31318.1"/>
    </source>
</evidence>
<dbReference type="Gene3D" id="1.10.340.70">
    <property type="match status" value="1"/>
</dbReference>
<keyword evidence="7" id="KW-0255">Endonuclease</keyword>
<keyword evidence="8" id="KW-0378">Hydrolase</keyword>
<keyword evidence="12" id="KW-0239">DNA-directed DNA polymerase</keyword>
<evidence type="ECO:0000256" key="2">
    <source>
        <dbReference type="ARBA" id="ARBA00022679"/>
    </source>
</evidence>
<evidence type="ECO:0000256" key="15">
    <source>
        <dbReference type="SAM" id="MobiDB-lite"/>
    </source>
</evidence>
<dbReference type="GO" id="GO:0003964">
    <property type="term" value="F:RNA-directed DNA polymerase activity"/>
    <property type="evidence" value="ECO:0007669"/>
    <property type="project" value="UniProtKB-KW"/>
</dbReference>
<feature type="region of interest" description="Disordered" evidence="15">
    <location>
        <begin position="772"/>
        <end position="834"/>
    </location>
</feature>
<evidence type="ECO:0000256" key="8">
    <source>
        <dbReference type="ARBA" id="ARBA00022801"/>
    </source>
</evidence>
<evidence type="ECO:0000256" key="12">
    <source>
        <dbReference type="ARBA" id="ARBA00022932"/>
    </source>
</evidence>
<evidence type="ECO:0000256" key="4">
    <source>
        <dbReference type="ARBA" id="ARBA00022722"/>
    </source>
</evidence>
<keyword evidence="9" id="KW-0460">Magnesium</keyword>
<evidence type="ECO:0000256" key="14">
    <source>
        <dbReference type="ARBA" id="ARBA00023172"/>
    </source>
</evidence>